<evidence type="ECO:0000313" key="2">
    <source>
        <dbReference type="EMBL" id="TGK20028.1"/>
    </source>
</evidence>
<evidence type="ECO:0000313" key="3">
    <source>
        <dbReference type="Proteomes" id="UP000297855"/>
    </source>
</evidence>
<sequence length="156" mass="17522">MKELIVNLEGKLDLQLGAAFREKIGQVLSSNPYKILLDASGIGDWERGALDLLREAAIGHPESRFAVCNLVEGLREEWTLSGLEKAIPMFNSREDAKSFLNRESDPKETRSPGFVACPICFQTLRVQGKGNYRCPTCSHTFYLTADYRTASFEKLF</sequence>
<dbReference type="Gene3D" id="3.30.750.24">
    <property type="entry name" value="STAS domain"/>
    <property type="match status" value="1"/>
</dbReference>
<dbReference type="RefSeq" id="WP_135812695.1">
    <property type="nucleotide sequence ID" value="NZ_RQEV01000007.1"/>
</dbReference>
<organism evidence="2 3">
    <name type="scientific">Leptospira fluminis</name>
    <dbReference type="NCBI Taxonomy" id="2484979"/>
    <lineage>
        <taxon>Bacteria</taxon>
        <taxon>Pseudomonadati</taxon>
        <taxon>Spirochaetota</taxon>
        <taxon>Spirochaetia</taxon>
        <taxon>Leptospirales</taxon>
        <taxon>Leptospiraceae</taxon>
        <taxon>Leptospira</taxon>
    </lineage>
</organism>
<keyword evidence="3" id="KW-1185">Reference proteome</keyword>
<dbReference type="PROSITE" id="PS50801">
    <property type="entry name" value="STAS"/>
    <property type="match status" value="1"/>
</dbReference>
<dbReference type="OrthoDB" id="326430at2"/>
<dbReference type="SUPFAM" id="SSF52091">
    <property type="entry name" value="SpoIIaa-like"/>
    <property type="match status" value="1"/>
</dbReference>
<feature type="domain" description="STAS" evidence="1">
    <location>
        <begin position="1"/>
        <end position="100"/>
    </location>
</feature>
<evidence type="ECO:0000259" key="1">
    <source>
        <dbReference type="PROSITE" id="PS50801"/>
    </source>
</evidence>
<dbReference type="EMBL" id="RQEV01000007">
    <property type="protein sequence ID" value="TGK20028.1"/>
    <property type="molecule type" value="Genomic_DNA"/>
</dbReference>
<reference evidence="2" key="1">
    <citation type="journal article" date="2019" name="PLoS Negl. Trop. Dis.">
        <title>Revisiting the worldwide diversity of Leptospira species in the environment.</title>
        <authorList>
            <person name="Vincent A.T."/>
            <person name="Schiettekatte O."/>
            <person name="Bourhy P."/>
            <person name="Veyrier F.J."/>
            <person name="Picardeau M."/>
        </authorList>
    </citation>
    <scope>NUCLEOTIDE SEQUENCE [LARGE SCALE GENOMIC DNA]</scope>
    <source>
        <strain evidence="2">SCS5</strain>
    </source>
</reference>
<gene>
    <name evidence="2" type="ORF">EHO61_05815</name>
</gene>
<proteinExistence type="predicted"/>
<name>A0A4R9GQL4_9LEPT</name>
<accession>A0A4R9GQL4</accession>
<dbReference type="InterPro" id="IPR036513">
    <property type="entry name" value="STAS_dom_sf"/>
</dbReference>
<dbReference type="AlphaFoldDB" id="A0A4R9GQL4"/>
<comment type="caution">
    <text evidence="2">The sequence shown here is derived from an EMBL/GenBank/DDBJ whole genome shotgun (WGS) entry which is preliminary data.</text>
</comment>
<dbReference type="Proteomes" id="UP000297855">
    <property type="component" value="Unassembled WGS sequence"/>
</dbReference>
<protein>
    <submittedName>
        <fullName evidence="2">STAS domain protein</fullName>
    </submittedName>
</protein>
<dbReference type="InterPro" id="IPR002645">
    <property type="entry name" value="STAS_dom"/>
</dbReference>